<accession>A0ABR0S543</accession>
<proteinExistence type="predicted"/>
<keyword evidence="3 5" id="KW-0456">Lyase</keyword>
<evidence type="ECO:0000313" key="5">
    <source>
        <dbReference type="EMBL" id="KAK5987277.1"/>
    </source>
</evidence>
<comment type="subunit">
    <text evidence="1">Homodimer.</text>
</comment>
<keyword evidence="6" id="KW-1185">Reference proteome</keyword>
<reference evidence="5 6" key="1">
    <citation type="submission" date="2024-01" db="EMBL/GenBank/DDBJ databases">
        <title>Complete genome of Cladobotryum mycophilum ATHUM6906.</title>
        <authorList>
            <person name="Christinaki A.C."/>
            <person name="Myridakis A.I."/>
            <person name="Kouvelis V.N."/>
        </authorList>
    </citation>
    <scope>NUCLEOTIDE SEQUENCE [LARGE SCALE GENOMIC DNA]</scope>
    <source>
        <strain evidence="5 6">ATHUM6906</strain>
    </source>
</reference>
<dbReference type="PANTHER" id="PTHR21221:SF1">
    <property type="entry name" value="UREIDOGLYCOLATE LYASE"/>
    <property type="match status" value="1"/>
</dbReference>
<dbReference type="EMBL" id="JAVFKD010000016">
    <property type="protein sequence ID" value="KAK5987277.1"/>
    <property type="molecule type" value="Genomic_DNA"/>
</dbReference>
<protein>
    <submittedName>
        <fullName evidence="5">Ureidoglycolate lyase</fullName>
    </submittedName>
</protein>
<dbReference type="Pfam" id="PF04115">
    <property type="entry name" value="Ureidogly_lyase"/>
    <property type="match status" value="1"/>
</dbReference>
<evidence type="ECO:0000256" key="4">
    <source>
        <dbReference type="ARBA" id="ARBA00047684"/>
    </source>
</evidence>
<dbReference type="Proteomes" id="UP001338125">
    <property type="component" value="Unassembled WGS sequence"/>
</dbReference>
<comment type="caution">
    <text evidence="5">The sequence shown here is derived from an EMBL/GenBank/DDBJ whole genome shotgun (WGS) entry which is preliminary data.</text>
</comment>
<dbReference type="CDD" id="cd20298">
    <property type="entry name" value="cupin_UAH"/>
    <property type="match status" value="1"/>
</dbReference>
<keyword evidence="2" id="KW-0659">Purine metabolism</keyword>
<dbReference type="InterPro" id="IPR011051">
    <property type="entry name" value="RmlC_Cupin_sf"/>
</dbReference>
<dbReference type="InterPro" id="IPR007247">
    <property type="entry name" value="Ureidogly_lyase"/>
</dbReference>
<dbReference type="SUPFAM" id="SSF51182">
    <property type="entry name" value="RmlC-like cupins"/>
    <property type="match status" value="1"/>
</dbReference>
<gene>
    <name evidence="5" type="ORF">PT974_11401</name>
</gene>
<sequence length="246" mass="26534">MAQKIHIGHLNLQIVAEPLTRDAFAPFGDVIQNPRPDAHPSTFYSYAESLPQNASSANQGTAIKYANVSRLRNLYHQAPSRRSEPVMSMFVCATQAPSSSTTDITSDLTVRFLERHPFTTQTFTPIRSSASAYLVIVAPSLPPTEEDEHLPVPSGDGLPGNGMPNLRGLRAFVASSGQAVTYGAGTWHAPMVTLGKAGTSLDFVVSQFSSGVPEEDCQLLEFISSSSEEPRIVVRIPHGGERVSKL</sequence>
<dbReference type="Gene3D" id="2.60.120.480">
    <property type="entry name" value="Ureidoglycolate hydrolase"/>
    <property type="match status" value="1"/>
</dbReference>
<evidence type="ECO:0000256" key="2">
    <source>
        <dbReference type="ARBA" id="ARBA00022631"/>
    </source>
</evidence>
<name>A0ABR0S543_9HYPO</name>
<dbReference type="GO" id="GO:0016829">
    <property type="term" value="F:lyase activity"/>
    <property type="evidence" value="ECO:0007669"/>
    <property type="project" value="UniProtKB-KW"/>
</dbReference>
<evidence type="ECO:0000313" key="6">
    <source>
        <dbReference type="Proteomes" id="UP001338125"/>
    </source>
</evidence>
<dbReference type="InterPro" id="IPR024060">
    <property type="entry name" value="Ureidoglycolate_lyase_dom_sf"/>
</dbReference>
<evidence type="ECO:0000256" key="3">
    <source>
        <dbReference type="ARBA" id="ARBA00023239"/>
    </source>
</evidence>
<dbReference type="PANTHER" id="PTHR21221">
    <property type="entry name" value="UREIDOGLYCOLATE HYDROLASE"/>
    <property type="match status" value="1"/>
</dbReference>
<organism evidence="5 6">
    <name type="scientific">Cladobotryum mycophilum</name>
    <dbReference type="NCBI Taxonomy" id="491253"/>
    <lineage>
        <taxon>Eukaryota</taxon>
        <taxon>Fungi</taxon>
        <taxon>Dikarya</taxon>
        <taxon>Ascomycota</taxon>
        <taxon>Pezizomycotina</taxon>
        <taxon>Sordariomycetes</taxon>
        <taxon>Hypocreomycetidae</taxon>
        <taxon>Hypocreales</taxon>
        <taxon>Hypocreaceae</taxon>
        <taxon>Cladobotryum</taxon>
    </lineage>
</organism>
<dbReference type="InterPro" id="IPR047233">
    <property type="entry name" value="UAH_cupin"/>
</dbReference>
<comment type="catalytic activity">
    <reaction evidence="4">
        <text>(S)-ureidoglycolate = urea + glyoxylate</text>
        <dbReference type="Rhea" id="RHEA:11304"/>
        <dbReference type="ChEBI" id="CHEBI:16199"/>
        <dbReference type="ChEBI" id="CHEBI:36655"/>
        <dbReference type="ChEBI" id="CHEBI:57296"/>
        <dbReference type="EC" id="4.3.2.3"/>
    </reaction>
</comment>
<evidence type="ECO:0000256" key="1">
    <source>
        <dbReference type="ARBA" id="ARBA00011738"/>
    </source>
</evidence>